<reference evidence="2" key="1">
    <citation type="journal article" date="2014" name="Front. Microbiol.">
        <title>High frequency of phylogenetically diverse reductive dehalogenase-homologous genes in deep subseafloor sedimentary metagenomes.</title>
        <authorList>
            <person name="Kawai M."/>
            <person name="Futagami T."/>
            <person name="Toyoda A."/>
            <person name="Takaki Y."/>
            <person name="Nishi S."/>
            <person name="Hori S."/>
            <person name="Arai W."/>
            <person name="Tsubouchi T."/>
            <person name="Morono Y."/>
            <person name="Uchiyama I."/>
            <person name="Ito T."/>
            <person name="Fujiyama A."/>
            <person name="Inagaki F."/>
            <person name="Takami H."/>
        </authorList>
    </citation>
    <scope>NUCLEOTIDE SEQUENCE</scope>
    <source>
        <strain evidence="2">Expedition CK06-06</strain>
    </source>
</reference>
<feature type="compositionally biased region" description="Basic and acidic residues" evidence="1">
    <location>
        <begin position="1"/>
        <end position="18"/>
    </location>
</feature>
<feature type="region of interest" description="Disordered" evidence="1">
    <location>
        <begin position="1"/>
        <end position="31"/>
    </location>
</feature>
<evidence type="ECO:0000313" key="2">
    <source>
        <dbReference type="EMBL" id="GAF82367.1"/>
    </source>
</evidence>
<evidence type="ECO:0000256" key="1">
    <source>
        <dbReference type="SAM" id="MobiDB-lite"/>
    </source>
</evidence>
<proteinExistence type="predicted"/>
<name>X0T2G1_9ZZZZ</name>
<accession>X0T2G1</accession>
<feature type="non-terminal residue" evidence="2">
    <location>
        <position position="1"/>
    </location>
</feature>
<gene>
    <name evidence="2" type="ORF">S01H1_18646</name>
</gene>
<dbReference type="AlphaFoldDB" id="X0T2G1"/>
<protein>
    <submittedName>
        <fullName evidence="2">Uncharacterized protein</fullName>
    </submittedName>
</protein>
<sequence>RSEIWEIREGRKDGEPSHRLVKVVKHGEQGG</sequence>
<dbReference type="EMBL" id="BARS01009986">
    <property type="protein sequence ID" value="GAF82367.1"/>
    <property type="molecule type" value="Genomic_DNA"/>
</dbReference>
<organism evidence="2">
    <name type="scientific">marine sediment metagenome</name>
    <dbReference type="NCBI Taxonomy" id="412755"/>
    <lineage>
        <taxon>unclassified sequences</taxon>
        <taxon>metagenomes</taxon>
        <taxon>ecological metagenomes</taxon>
    </lineage>
</organism>
<comment type="caution">
    <text evidence="2">The sequence shown here is derived from an EMBL/GenBank/DDBJ whole genome shotgun (WGS) entry which is preliminary data.</text>
</comment>